<dbReference type="Proteomes" id="UP001328107">
    <property type="component" value="Unassembled WGS sequence"/>
</dbReference>
<reference evidence="3" key="1">
    <citation type="submission" date="2022-10" db="EMBL/GenBank/DDBJ databases">
        <title>Genome assembly of Pristionchus species.</title>
        <authorList>
            <person name="Yoshida K."/>
            <person name="Sommer R.J."/>
        </authorList>
    </citation>
    <scope>NUCLEOTIDE SEQUENCE [LARGE SCALE GENOMIC DNA]</scope>
    <source>
        <strain evidence="3">RS5460</strain>
    </source>
</reference>
<name>A0AAN5I1M6_9BILA</name>
<evidence type="ECO:0000313" key="3">
    <source>
        <dbReference type="Proteomes" id="UP001328107"/>
    </source>
</evidence>
<dbReference type="EMBL" id="BTRK01000004">
    <property type="protein sequence ID" value="GMR48255.1"/>
    <property type="molecule type" value="Genomic_DNA"/>
</dbReference>
<keyword evidence="3" id="KW-1185">Reference proteome</keyword>
<sequence length="225" mass="25793">MSFSRARPSESLDSISDDEYARADPKIVRSHIKPNRNYDPYADIRSPRIPHMPHDPSKPAVMKHADLPSVPVSNRPKQGAGSRRSVDSHSRSYSVLSTDSSSSDLYSPSIKMPSRSIPTNQELKEDPEELSRRNESNLFTRKRIIKNENAEEIKKEMGVEVDVRTSVCLFLELHFCFRKITFQCIIEKKNEDHPNVERIESFLGISNGANRSEEGERKRGERRQI</sequence>
<gene>
    <name evidence="2" type="ORF">PMAYCL1PPCAC_18450</name>
</gene>
<evidence type="ECO:0000313" key="2">
    <source>
        <dbReference type="EMBL" id="GMR48255.1"/>
    </source>
</evidence>
<accession>A0AAN5I1M6</accession>
<protein>
    <submittedName>
        <fullName evidence="2">Uncharacterized protein</fullName>
    </submittedName>
</protein>
<evidence type="ECO:0000256" key="1">
    <source>
        <dbReference type="SAM" id="MobiDB-lite"/>
    </source>
</evidence>
<comment type="caution">
    <text evidence="2">The sequence shown here is derived from an EMBL/GenBank/DDBJ whole genome shotgun (WGS) entry which is preliminary data.</text>
</comment>
<feature type="compositionally biased region" description="Low complexity" evidence="1">
    <location>
        <begin position="91"/>
        <end position="109"/>
    </location>
</feature>
<proteinExistence type="predicted"/>
<feature type="region of interest" description="Disordered" evidence="1">
    <location>
        <begin position="1"/>
        <end position="134"/>
    </location>
</feature>
<organism evidence="2 3">
    <name type="scientific">Pristionchus mayeri</name>
    <dbReference type="NCBI Taxonomy" id="1317129"/>
    <lineage>
        <taxon>Eukaryota</taxon>
        <taxon>Metazoa</taxon>
        <taxon>Ecdysozoa</taxon>
        <taxon>Nematoda</taxon>
        <taxon>Chromadorea</taxon>
        <taxon>Rhabditida</taxon>
        <taxon>Rhabditina</taxon>
        <taxon>Diplogasteromorpha</taxon>
        <taxon>Diplogasteroidea</taxon>
        <taxon>Neodiplogasteridae</taxon>
        <taxon>Pristionchus</taxon>
    </lineage>
</organism>
<dbReference type="AlphaFoldDB" id="A0AAN5I1M6"/>